<accession>A0A0R1ZMB9</accession>
<dbReference type="PATRIC" id="fig|1423820.4.peg.1118"/>
<dbReference type="STRING" id="1423820.FC64_GL001093"/>
<keyword evidence="3" id="KW-1185">Reference proteome</keyword>
<evidence type="ECO:0000313" key="3">
    <source>
        <dbReference type="Proteomes" id="UP000051291"/>
    </source>
</evidence>
<dbReference type="Pfam" id="PF18848">
    <property type="entry name" value="baeRF_family6"/>
    <property type="match status" value="1"/>
</dbReference>
<proteinExistence type="predicted"/>
<sequence length="366" mass="41662">MSLKHDLKNIVINEEVSGPFISLFLPLYPSKDNFKFDDTEFNSLLSKAKKQFVTKYGEKNWSKYEKKIKATQNDIVFDYAQSKSLAIIISNETAYHYYLPRKVDLQVRVADKPYVLPIIRGYEYMPSYNIAKVTRSSFEMFTVKNGLVSPMSLNNDAPISAEKALNIDTPDQKIRMEQRGGGSYDQFRGTDVKAEAEQTDMDQYFRMVDEYITKHISLKDHLKVVLMATEDDAGEFKKLSHNHFLDKEDTLTIPAVINHETLEKATAKITERFIDESREKIEDAIDLAHSKKRYLEGMKDVQAAAEEGRLDTTVIAHELAVNETETDEQVQANEIAIDTLVYGGQVDLVDPTVINNQSIVGILRGI</sequence>
<dbReference type="AlphaFoldDB" id="A0A0R1ZMB9"/>
<gene>
    <name evidence="2" type="ORF">FC64_GL001093</name>
</gene>
<dbReference type="Proteomes" id="UP000051291">
    <property type="component" value="Unassembled WGS sequence"/>
</dbReference>
<name>A0A0R1ZMB9_9LACO</name>
<reference evidence="2 3" key="1">
    <citation type="journal article" date="2015" name="Genome Announc.">
        <title>Expanding the biotechnology potential of lactobacilli through comparative genomics of 213 strains and associated genera.</title>
        <authorList>
            <person name="Sun Z."/>
            <person name="Harris H.M."/>
            <person name="McCann A."/>
            <person name="Guo C."/>
            <person name="Argimon S."/>
            <person name="Zhang W."/>
            <person name="Yang X."/>
            <person name="Jeffery I.B."/>
            <person name="Cooney J.C."/>
            <person name="Kagawa T.F."/>
            <person name="Liu W."/>
            <person name="Song Y."/>
            <person name="Salvetti E."/>
            <person name="Wrobel A."/>
            <person name="Rasinkangas P."/>
            <person name="Parkhill J."/>
            <person name="Rea M.C."/>
            <person name="O'Sullivan O."/>
            <person name="Ritari J."/>
            <person name="Douillard F.P."/>
            <person name="Paul Ross R."/>
            <person name="Yang R."/>
            <person name="Briner A.E."/>
            <person name="Felis G.E."/>
            <person name="de Vos W.M."/>
            <person name="Barrangou R."/>
            <person name="Klaenhammer T.R."/>
            <person name="Caufield P.W."/>
            <person name="Cui Y."/>
            <person name="Zhang H."/>
            <person name="O'Toole P.W."/>
        </authorList>
    </citation>
    <scope>NUCLEOTIDE SEQUENCE [LARGE SCALE GENOMIC DNA]</scope>
    <source>
        <strain evidence="2 3">DSM 20653</strain>
    </source>
</reference>
<evidence type="ECO:0000313" key="2">
    <source>
        <dbReference type="EMBL" id="KRM51900.1"/>
    </source>
</evidence>
<dbReference type="RefSeq" id="WP_057906937.1">
    <property type="nucleotide sequence ID" value="NZ_AYYZ01000029.1"/>
</dbReference>
<dbReference type="EMBL" id="AYYZ01000029">
    <property type="protein sequence ID" value="KRM51900.1"/>
    <property type="molecule type" value="Genomic_DNA"/>
</dbReference>
<organism evidence="2 3">
    <name type="scientific">Ligilactobacillus araffinosus DSM 20653</name>
    <dbReference type="NCBI Taxonomy" id="1423820"/>
    <lineage>
        <taxon>Bacteria</taxon>
        <taxon>Bacillati</taxon>
        <taxon>Bacillota</taxon>
        <taxon>Bacilli</taxon>
        <taxon>Lactobacillales</taxon>
        <taxon>Lactobacillaceae</taxon>
        <taxon>Ligilactobacillus</taxon>
    </lineage>
</organism>
<dbReference type="InterPro" id="IPR040628">
    <property type="entry name" value="BaeRF_family6"/>
</dbReference>
<protein>
    <recommendedName>
        <fullName evidence="1">Bacterial archaeo-eukaryotic release factor family 6 domain-containing protein</fullName>
    </recommendedName>
</protein>
<evidence type="ECO:0000259" key="1">
    <source>
        <dbReference type="Pfam" id="PF18848"/>
    </source>
</evidence>
<feature type="domain" description="Bacterial archaeo-eukaryotic release factor family 6" evidence="1">
    <location>
        <begin position="128"/>
        <end position="271"/>
    </location>
</feature>
<comment type="caution">
    <text evidence="2">The sequence shown here is derived from an EMBL/GenBank/DDBJ whole genome shotgun (WGS) entry which is preliminary data.</text>
</comment>